<keyword evidence="2" id="KW-0560">Oxidoreductase</keyword>
<dbReference type="PANTHER" id="PTHR43658:SF8">
    <property type="entry name" value="17-BETA-HYDROXYSTEROID DEHYDROGENASE 14-RELATED"/>
    <property type="match status" value="1"/>
</dbReference>
<protein>
    <recommendedName>
        <fullName evidence="5">3-hydroxyacyl-CoA dehydrogenase</fullName>
    </recommendedName>
</protein>
<gene>
    <name evidence="3" type="ORF">OC846_002476</name>
</gene>
<dbReference type="AlphaFoldDB" id="A0AAN6GU12"/>
<accession>A0AAN6GU12</accession>
<dbReference type="InterPro" id="IPR002347">
    <property type="entry name" value="SDR_fam"/>
</dbReference>
<dbReference type="Gene3D" id="3.40.50.720">
    <property type="entry name" value="NAD(P)-binding Rossmann-like Domain"/>
    <property type="match status" value="1"/>
</dbReference>
<reference evidence="3" key="1">
    <citation type="journal article" date="2023" name="PhytoFront">
        <title>Draft Genome Resources of Seven Strains of Tilletia horrida, Causal Agent of Kernel Smut of Rice.</title>
        <authorList>
            <person name="Khanal S."/>
            <person name="Antony Babu S."/>
            <person name="Zhou X.G."/>
        </authorList>
    </citation>
    <scope>NUCLEOTIDE SEQUENCE</scope>
    <source>
        <strain evidence="3">TX6</strain>
    </source>
</reference>
<evidence type="ECO:0000313" key="3">
    <source>
        <dbReference type="EMBL" id="KAK0553555.1"/>
    </source>
</evidence>
<dbReference type="PRINTS" id="PR00081">
    <property type="entry name" value="GDHRDH"/>
</dbReference>
<proteinExistence type="predicted"/>
<dbReference type="EMBL" id="JAPDMZ010000049">
    <property type="protein sequence ID" value="KAK0553555.1"/>
    <property type="molecule type" value="Genomic_DNA"/>
</dbReference>
<evidence type="ECO:0008006" key="5">
    <source>
        <dbReference type="Google" id="ProtNLM"/>
    </source>
</evidence>
<dbReference type="Pfam" id="PF00106">
    <property type="entry name" value="adh_short"/>
    <property type="match status" value="1"/>
</dbReference>
<comment type="caution">
    <text evidence="3">The sequence shown here is derived from an EMBL/GenBank/DDBJ whole genome shotgun (WGS) entry which is preliminary data.</text>
</comment>
<dbReference type="SUPFAM" id="SSF51735">
    <property type="entry name" value="NAD(P)-binding Rossmann-fold domains"/>
    <property type="match status" value="1"/>
</dbReference>
<organism evidence="3 4">
    <name type="scientific">Tilletia horrida</name>
    <dbReference type="NCBI Taxonomy" id="155126"/>
    <lineage>
        <taxon>Eukaryota</taxon>
        <taxon>Fungi</taxon>
        <taxon>Dikarya</taxon>
        <taxon>Basidiomycota</taxon>
        <taxon>Ustilaginomycotina</taxon>
        <taxon>Exobasidiomycetes</taxon>
        <taxon>Tilletiales</taxon>
        <taxon>Tilletiaceae</taxon>
        <taxon>Tilletia</taxon>
    </lineage>
</organism>
<dbReference type="PANTHER" id="PTHR43658">
    <property type="entry name" value="SHORT-CHAIN DEHYDROGENASE/REDUCTASE"/>
    <property type="match status" value="1"/>
</dbReference>
<evidence type="ECO:0000256" key="2">
    <source>
        <dbReference type="ARBA" id="ARBA00023002"/>
    </source>
</evidence>
<evidence type="ECO:0000313" key="4">
    <source>
        <dbReference type="Proteomes" id="UP001176517"/>
    </source>
</evidence>
<evidence type="ECO:0000256" key="1">
    <source>
        <dbReference type="ARBA" id="ARBA00022857"/>
    </source>
</evidence>
<keyword evidence="1" id="KW-0521">NADP</keyword>
<keyword evidence="4" id="KW-1185">Reference proteome</keyword>
<dbReference type="InterPro" id="IPR036291">
    <property type="entry name" value="NAD(P)-bd_dom_sf"/>
</dbReference>
<dbReference type="Proteomes" id="UP001176517">
    <property type="component" value="Unassembled WGS sequence"/>
</dbReference>
<sequence length="281" mass="30059">MRVSDHIWYITGGASGLGQATARLLHGLGGYISIWDIDGEGARSLAAELDASHETSKGKGKKQRGPSRVAAFIVDVCDEGGIQSAIEGTDKLWPKLPIGGVINCGGVAMAGKTLNPEGEPFDLDTFRRVVEINLIGTFNVSRLVASRLIRDLPKPVQKAGEKTPDRGVIINTASAAALEGQMGQVSYAASKAGVLGMGLPMARDLAWYGIRVMTLCPALFETPMTQNLPQRARQSLLKNAEFPARFGQPNEFAHAVLSIIENEMMNGSYIRLDGATRLGKL</sequence>
<dbReference type="GO" id="GO:0016491">
    <property type="term" value="F:oxidoreductase activity"/>
    <property type="evidence" value="ECO:0007669"/>
    <property type="project" value="UniProtKB-KW"/>
</dbReference>
<name>A0AAN6GU12_9BASI</name>
<dbReference type="InterPro" id="IPR020904">
    <property type="entry name" value="Sc_DH/Rdtase_CS"/>
</dbReference>
<dbReference type="PROSITE" id="PS00061">
    <property type="entry name" value="ADH_SHORT"/>
    <property type="match status" value="1"/>
</dbReference>